<reference evidence="2 3" key="1">
    <citation type="submission" date="2020-10" db="EMBL/GenBank/DDBJ databases">
        <title>Campylobacter californiensis sp. nov. isolated from cattle and feral swine in California.</title>
        <authorList>
            <person name="Miller W.G."/>
        </authorList>
    </citation>
    <scope>NUCLEOTIDE SEQUENCE [LARGE SCALE GENOMIC DNA]</scope>
    <source>
        <strain evidence="2 3">RM12919</strain>
    </source>
</reference>
<feature type="transmembrane region" description="Helical" evidence="1">
    <location>
        <begin position="92"/>
        <end position="116"/>
    </location>
</feature>
<dbReference type="AlphaFoldDB" id="A0ABD4JHW6"/>
<dbReference type="Proteomes" id="UP001318760">
    <property type="component" value="Unassembled WGS sequence"/>
</dbReference>
<feature type="transmembrane region" description="Helical" evidence="1">
    <location>
        <begin position="61"/>
        <end position="80"/>
    </location>
</feature>
<keyword evidence="1" id="KW-0472">Membrane</keyword>
<evidence type="ECO:0000256" key="1">
    <source>
        <dbReference type="SAM" id="Phobius"/>
    </source>
</evidence>
<dbReference type="RefSeq" id="WP_336613131.1">
    <property type="nucleotide sequence ID" value="NZ_JADBHS010000004.1"/>
</dbReference>
<feature type="transmembrane region" description="Helical" evidence="1">
    <location>
        <begin position="20"/>
        <end position="41"/>
    </location>
</feature>
<gene>
    <name evidence="2" type="ORF">CCAL12919_03105</name>
</gene>
<evidence type="ECO:0000313" key="2">
    <source>
        <dbReference type="EMBL" id="MBE2986125.1"/>
    </source>
</evidence>
<protein>
    <submittedName>
        <fullName evidence="2">3-isopropylmalate dehydratase</fullName>
    </submittedName>
</protein>
<evidence type="ECO:0000313" key="3">
    <source>
        <dbReference type="Proteomes" id="UP001318760"/>
    </source>
</evidence>
<comment type="caution">
    <text evidence="2">The sequence shown here is derived from an EMBL/GenBank/DDBJ whole genome shotgun (WGS) entry which is preliminary data.</text>
</comment>
<sequence length="165" mass="18851">MIEYDIAFARLGQFLPFLHIASAAVFIGLQLGLLIFGRYLLSNRCKSTDKVFLTIRFLRQFGIFLIISLFVIAASSFLFSNQDASLRSADPMATAILATKWTLWLFLTLNLSYMFYHYKKALAALKIREKITLHESLVVIIIYFTPLNLIVSFIAVYLGVAYKDF</sequence>
<proteinExistence type="predicted"/>
<organism evidence="2 3">
    <name type="scientific">Campylobacter californiensis</name>
    <dbReference type="NCBI Taxonomy" id="1032243"/>
    <lineage>
        <taxon>Bacteria</taxon>
        <taxon>Pseudomonadati</taxon>
        <taxon>Campylobacterota</taxon>
        <taxon>Epsilonproteobacteria</taxon>
        <taxon>Campylobacterales</taxon>
        <taxon>Campylobacteraceae</taxon>
        <taxon>Campylobacter</taxon>
    </lineage>
</organism>
<keyword evidence="1" id="KW-0812">Transmembrane</keyword>
<dbReference type="EMBL" id="JADBHS010000004">
    <property type="protein sequence ID" value="MBE2986125.1"/>
    <property type="molecule type" value="Genomic_DNA"/>
</dbReference>
<feature type="transmembrane region" description="Helical" evidence="1">
    <location>
        <begin position="137"/>
        <end position="160"/>
    </location>
</feature>
<name>A0ABD4JHW6_9BACT</name>
<accession>A0ABD4JHW6</accession>
<keyword evidence="1" id="KW-1133">Transmembrane helix</keyword>